<comment type="miscellaneous">
    <text evidence="5">May also have succinyldiaminopimelate aminotransferase activity, thus carrying out the corresponding step in lysine biosynthesis.</text>
</comment>
<comment type="pathway">
    <text evidence="5">Amino-acid biosynthesis; L-arginine biosynthesis; N(2)-acetyl-L-ornithine from L-glutamate: step 4/4.</text>
</comment>
<dbReference type="InterPro" id="IPR050103">
    <property type="entry name" value="Class-III_PLP-dep_AT"/>
</dbReference>
<dbReference type="GO" id="GO:0042802">
    <property type="term" value="F:identical protein binding"/>
    <property type="evidence" value="ECO:0007669"/>
    <property type="project" value="TreeGrafter"/>
</dbReference>
<reference evidence="7" key="1">
    <citation type="submission" date="2017-12" db="EMBL/GenBank/DDBJ databases">
        <title>Whole genome sequencing of Acidipropionibacterium jensenii strains JS279 and JS280.</title>
        <authorList>
            <person name="Deptula P."/>
            <person name="Laine P."/>
            <person name="Smolander O.-P."/>
            <person name="Paulin L."/>
            <person name="Auvinen P."/>
            <person name="Varmanen P."/>
        </authorList>
    </citation>
    <scope>NUCLEOTIDE SEQUENCE [LARGE SCALE GENOMIC DNA]</scope>
    <source>
        <strain evidence="7">JS280</strain>
    </source>
</reference>
<comment type="catalytic activity">
    <reaction evidence="5">
        <text>N(2)-acetyl-L-ornithine + 2-oxoglutarate = N-acetyl-L-glutamate 5-semialdehyde + L-glutamate</text>
        <dbReference type="Rhea" id="RHEA:18049"/>
        <dbReference type="ChEBI" id="CHEBI:16810"/>
        <dbReference type="ChEBI" id="CHEBI:29123"/>
        <dbReference type="ChEBI" id="CHEBI:29985"/>
        <dbReference type="ChEBI" id="CHEBI:57805"/>
        <dbReference type="EC" id="2.6.1.11"/>
    </reaction>
</comment>
<dbReference type="FunFam" id="3.40.640.10:FF:000004">
    <property type="entry name" value="Acetylornithine aminotransferase"/>
    <property type="match status" value="1"/>
</dbReference>
<evidence type="ECO:0000256" key="5">
    <source>
        <dbReference type="HAMAP-Rule" id="MF_01107"/>
    </source>
</evidence>
<evidence type="ECO:0000256" key="4">
    <source>
        <dbReference type="ARBA" id="ARBA00022898"/>
    </source>
</evidence>
<keyword evidence="5" id="KW-0055">Arginine biosynthesis</keyword>
<keyword evidence="5" id="KW-0963">Cytoplasm</keyword>
<dbReference type="InterPro" id="IPR015421">
    <property type="entry name" value="PyrdxlP-dep_Trfase_major"/>
</dbReference>
<gene>
    <name evidence="5" type="primary">argD</name>
    <name evidence="6" type="ORF">C0Z10_05340</name>
</gene>
<dbReference type="GO" id="GO:0003992">
    <property type="term" value="F:N2-acetyl-L-ornithine:2-oxoglutarate 5-aminotransferase activity"/>
    <property type="evidence" value="ECO:0007669"/>
    <property type="project" value="UniProtKB-UniRule"/>
</dbReference>
<dbReference type="KEGG" id="aji:C0Z10_05340"/>
<evidence type="ECO:0000256" key="1">
    <source>
        <dbReference type="ARBA" id="ARBA00022576"/>
    </source>
</evidence>
<feature type="binding site" evidence="5">
    <location>
        <position position="145"/>
    </location>
    <ligand>
        <name>pyridoxal 5'-phosphate</name>
        <dbReference type="ChEBI" id="CHEBI:597326"/>
    </ligand>
</feature>
<feature type="binding site" evidence="5">
    <location>
        <position position="289"/>
    </location>
    <ligand>
        <name>N(2)-acetyl-L-ornithine</name>
        <dbReference type="ChEBI" id="CHEBI:57805"/>
    </ligand>
</feature>
<protein>
    <recommendedName>
        <fullName evidence="5">Acetylornithine aminotransferase</fullName>
        <shortName evidence="5">ACOAT</shortName>
        <ecNumber evidence="5">2.6.1.11</ecNumber>
    </recommendedName>
</protein>
<dbReference type="AlphaFoldDB" id="A0A3Q9UI08"/>
<dbReference type="PIRSF" id="PIRSF000521">
    <property type="entry name" value="Transaminase_4ab_Lys_Orn"/>
    <property type="match status" value="1"/>
</dbReference>
<dbReference type="EC" id="2.6.1.11" evidence="5"/>
<dbReference type="InterPro" id="IPR015424">
    <property type="entry name" value="PyrdxlP-dep_Trfase"/>
</dbReference>
<organism evidence="6 7">
    <name type="scientific">Acidipropionibacterium jensenii</name>
    <dbReference type="NCBI Taxonomy" id="1749"/>
    <lineage>
        <taxon>Bacteria</taxon>
        <taxon>Bacillati</taxon>
        <taxon>Actinomycetota</taxon>
        <taxon>Actinomycetes</taxon>
        <taxon>Propionibacteriales</taxon>
        <taxon>Propionibacteriaceae</taxon>
        <taxon>Acidipropionibacterium</taxon>
    </lineage>
</organism>
<dbReference type="InterPro" id="IPR049704">
    <property type="entry name" value="Aminotrans_3_PPA_site"/>
</dbReference>
<accession>A0A3Q9UI08</accession>
<feature type="binding site" evidence="5">
    <location>
        <begin position="231"/>
        <end position="234"/>
    </location>
    <ligand>
        <name>pyridoxal 5'-phosphate</name>
        <dbReference type="ChEBI" id="CHEBI:597326"/>
    </ligand>
</feature>
<dbReference type="EMBL" id="CP025570">
    <property type="protein sequence ID" value="AZZ39266.1"/>
    <property type="molecule type" value="Genomic_DNA"/>
</dbReference>
<feature type="modified residue" description="N6-(pyridoxal phosphate)lysine" evidence="5">
    <location>
        <position position="260"/>
    </location>
</feature>
<dbReference type="UniPathway" id="UPA00068">
    <property type="reaction ID" value="UER00109"/>
</dbReference>
<dbReference type="GO" id="GO:0005737">
    <property type="term" value="C:cytoplasm"/>
    <property type="evidence" value="ECO:0007669"/>
    <property type="project" value="UniProtKB-SubCell"/>
</dbReference>
<dbReference type="InterPro" id="IPR005814">
    <property type="entry name" value="Aminotrans_3"/>
</dbReference>
<dbReference type="HAMAP" id="MF_01107">
    <property type="entry name" value="ArgD_aminotrans_3"/>
    <property type="match status" value="1"/>
</dbReference>
<dbReference type="InterPro" id="IPR004636">
    <property type="entry name" value="AcOrn/SuccOrn_fam"/>
</dbReference>
<comment type="cofactor">
    <cofactor evidence="5">
        <name>pyridoxal 5'-phosphate</name>
        <dbReference type="ChEBI" id="CHEBI:597326"/>
    </cofactor>
    <text evidence="5">Binds 1 pyridoxal phosphate per subunit.</text>
</comment>
<dbReference type="Pfam" id="PF00202">
    <property type="entry name" value="Aminotran_3"/>
    <property type="match status" value="1"/>
</dbReference>
<keyword evidence="3 5" id="KW-0808">Transferase</keyword>
<evidence type="ECO:0000313" key="6">
    <source>
        <dbReference type="EMBL" id="AZZ39266.1"/>
    </source>
</evidence>
<evidence type="ECO:0000313" key="7">
    <source>
        <dbReference type="Proteomes" id="UP000285875"/>
    </source>
</evidence>
<dbReference type="PANTHER" id="PTHR11986:SF79">
    <property type="entry name" value="ACETYLORNITHINE AMINOTRANSFERASE, MITOCHONDRIAL"/>
    <property type="match status" value="1"/>
</dbReference>
<dbReference type="Gene3D" id="3.40.640.10">
    <property type="entry name" value="Type I PLP-dependent aspartate aminotransferase-like (Major domain)"/>
    <property type="match status" value="1"/>
</dbReference>
<keyword evidence="1 5" id="KW-0032">Aminotransferase</keyword>
<keyword evidence="2 5" id="KW-0028">Amino-acid biosynthesis</keyword>
<evidence type="ECO:0000256" key="2">
    <source>
        <dbReference type="ARBA" id="ARBA00022605"/>
    </source>
</evidence>
<keyword evidence="4 5" id="KW-0663">Pyridoxal phosphate</keyword>
<comment type="subcellular location">
    <subcellularLocation>
        <location evidence="5">Cytoplasm</location>
    </subcellularLocation>
</comment>
<comment type="similarity">
    <text evidence="5">Belongs to the class-III pyridoxal-phosphate-dependent aminotransferase family. ArgD subfamily.</text>
</comment>
<dbReference type="NCBIfam" id="TIGR00707">
    <property type="entry name" value="argD"/>
    <property type="match status" value="1"/>
</dbReference>
<evidence type="ECO:0000256" key="3">
    <source>
        <dbReference type="ARBA" id="ARBA00022679"/>
    </source>
</evidence>
<dbReference type="Proteomes" id="UP000285875">
    <property type="component" value="Chromosome"/>
</dbReference>
<dbReference type="SUPFAM" id="SSF53383">
    <property type="entry name" value="PLP-dependent transferases"/>
    <property type="match status" value="1"/>
</dbReference>
<dbReference type="NCBIfam" id="NF002874">
    <property type="entry name" value="PRK03244.1"/>
    <property type="match status" value="1"/>
</dbReference>
<dbReference type="CDD" id="cd00610">
    <property type="entry name" value="OAT_like"/>
    <property type="match status" value="1"/>
</dbReference>
<dbReference type="GO" id="GO:0030170">
    <property type="term" value="F:pyridoxal phosphate binding"/>
    <property type="evidence" value="ECO:0007669"/>
    <property type="project" value="InterPro"/>
</dbReference>
<dbReference type="Gene3D" id="3.90.1150.10">
    <property type="entry name" value="Aspartate Aminotransferase, domain 1"/>
    <property type="match status" value="1"/>
</dbReference>
<feature type="binding site" evidence="5">
    <location>
        <begin position="118"/>
        <end position="119"/>
    </location>
    <ligand>
        <name>pyridoxal 5'-phosphate</name>
        <dbReference type="ChEBI" id="CHEBI:597326"/>
    </ligand>
</feature>
<dbReference type="PROSITE" id="PS00600">
    <property type="entry name" value="AA_TRANSFER_CLASS_3"/>
    <property type="match status" value="1"/>
</dbReference>
<name>A0A3Q9UI08_9ACTN</name>
<comment type="subunit">
    <text evidence="5">Homodimer.</text>
</comment>
<dbReference type="InterPro" id="IPR015422">
    <property type="entry name" value="PyrdxlP-dep_Trfase_small"/>
</dbReference>
<dbReference type="GO" id="GO:0006526">
    <property type="term" value="P:L-arginine biosynthetic process"/>
    <property type="evidence" value="ECO:0007669"/>
    <property type="project" value="UniProtKB-UniRule"/>
</dbReference>
<feature type="binding site" evidence="5">
    <location>
        <position position="148"/>
    </location>
    <ligand>
        <name>N(2)-acetyl-L-ornithine</name>
        <dbReference type="ChEBI" id="CHEBI:57805"/>
    </ligand>
</feature>
<dbReference type="RefSeq" id="WP_097798692.1">
    <property type="nucleotide sequence ID" value="NZ_CP025570.1"/>
</dbReference>
<dbReference type="PANTHER" id="PTHR11986">
    <property type="entry name" value="AMINOTRANSFERASE CLASS III"/>
    <property type="match status" value="1"/>
</dbReference>
<sequence>MTETTTLDDQDLPQTWSRRYADNLLGVFGSPQMCLVSGRGCHVTDAAGNSYLDLLGGIAVNALGYAHPAWVKAVSQQAATLAHVSNFFTTPGQLALAEKLLQLAEAPEGSAAFFCNSGTEANEAALKIVKAHHRGGRVIALEHAFHGRTLGALALTHKEIYRKPFEPLGAEVTFIPAEDPDALEAELVQGDVAGVFLEPTQGEAGVVPLSLEYLQSVRTLTRRHDALMVVDEVQCGMGRTGRWFAHQAAGITPDVMTLAKALGGGFPMGATVTFGSQITGILTPGQHGTTFGGNPLACAAALSVISTIESDDLLDHVRTIGRHLVDSITGIHPQVVEVRGSGLLLGVQLASPIAADVVTAARGAGFIINAANPSTIRLAPPYILTVQEADSFISALPGLLDAATTTQKEN</sequence>
<proteinExistence type="inferred from homology"/>
<feature type="binding site" evidence="5">
    <location>
        <position position="290"/>
    </location>
    <ligand>
        <name>pyridoxal 5'-phosphate</name>
        <dbReference type="ChEBI" id="CHEBI:597326"/>
    </ligand>
</feature>